<reference evidence="2 3" key="1">
    <citation type="submission" date="2016-02" db="EMBL/GenBank/DDBJ databases">
        <authorList>
            <person name="Wen L."/>
            <person name="He K."/>
            <person name="Yang H."/>
        </authorList>
    </citation>
    <scope>NUCLEOTIDE SEQUENCE [LARGE SCALE GENOMIC DNA]</scope>
    <source>
        <strain evidence="2 3">CV41</strain>
    </source>
</reference>
<dbReference type="Gene3D" id="3.40.50.10490">
    <property type="entry name" value="Glucose-6-phosphate isomerase like protein, domain 1"/>
    <property type="match status" value="1"/>
</dbReference>
<dbReference type="GO" id="GO:1901135">
    <property type="term" value="P:carbohydrate derivative metabolic process"/>
    <property type="evidence" value="ECO:0007669"/>
    <property type="project" value="InterPro"/>
</dbReference>
<dbReference type="InterPro" id="IPR035461">
    <property type="entry name" value="GmhA/DiaA"/>
</dbReference>
<evidence type="ECO:0000313" key="3">
    <source>
        <dbReference type="Proteomes" id="UP000071392"/>
    </source>
</evidence>
<protein>
    <recommendedName>
        <fullName evidence="1">SIS domain-containing protein</fullName>
    </recommendedName>
</protein>
<dbReference type="Pfam" id="PF13580">
    <property type="entry name" value="SIS_2"/>
    <property type="match status" value="1"/>
</dbReference>
<dbReference type="OrthoDB" id="9781311at2"/>
<comment type="caution">
    <text evidence="2">The sequence shown here is derived from an EMBL/GenBank/DDBJ whole genome shotgun (WGS) entry which is preliminary data.</text>
</comment>
<gene>
    <name evidence="2" type="ORF">AXK12_07770</name>
</gene>
<dbReference type="STRING" id="1548208.AXK12_07770"/>
<dbReference type="SUPFAM" id="SSF53697">
    <property type="entry name" value="SIS domain"/>
    <property type="match status" value="1"/>
</dbReference>
<organism evidence="2 3">
    <name type="scientific">Cephaloticoccus capnophilus</name>
    <dbReference type="NCBI Taxonomy" id="1548208"/>
    <lineage>
        <taxon>Bacteria</taxon>
        <taxon>Pseudomonadati</taxon>
        <taxon>Verrucomicrobiota</taxon>
        <taxon>Opitutia</taxon>
        <taxon>Opitutales</taxon>
        <taxon>Opitutaceae</taxon>
        <taxon>Cephaloticoccus</taxon>
    </lineage>
</organism>
<sequence>MIFADALHASLSALKALKTIRPQIDDAAALILDTLRHDKKLLICGNGGSAAEASHFATELVGRYQKTRASLPAISLSSDGSLLSCIGNDFGFEQVFARQIAGLARPGDLVVAISSSGNSPNILAALHEAKTLGLSSLALLGRGGGAAAPLATCALTIPSESGAACQEAHLFLIHYFCELIDSVHA</sequence>
<dbReference type="PANTHER" id="PTHR30390">
    <property type="entry name" value="SEDOHEPTULOSE 7-PHOSPHATE ISOMERASE / DNAA INITIATOR-ASSOCIATING FACTOR FOR REPLICATION INITIATION"/>
    <property type="match status" value="1"/>
</dbReference>
<feature type="domain" description="SIS" evidence="1">
    <location>
        <begin position="31"/>
        <end position="185"/>
    </location>
</feature>
<dbReference type="RefSeq" id="WP_068713133.1">
    <property type="nucleotide sequence ID" value="NZ_LSZP01000060.1"/>
</dbReference>
<evidence type="ECO:0000313" key="2">
    <source>
        <dbReference type="EMBL" id="KXU34169.1"/>
    </source>
</evidence>
<dbReference type="AlphaFoldDB" id="A0A139SHZ6"/>
<dbReference type="Proteomes" id="UP000071392">
    <property type="component" value="Unassembled WGS sequence"/>
</dbReference>
<dbReference type="InterPro" id="IPR046348">
    <property type="entry name" value="SIS_dom_sf"/>
</dbReference>
<dbReference type="CDD" id="cd05006">
    <property type="entry name" value="SIS_GmhA"/>
    <property type="match status" value="1"/>
</dbReference>
<dbReference type="InterPro" id="IPR001347">
    <property type="entry name" value="SIS_dom"/>
</dbReference>
<keyword evidence="3" id="KW-1185">Reference proteome</keyword>
<dbReference type="InterPro" id="IPR050099">
    <property type="entry name" value="SIS_GmhA/DiaA_subfam"/>
</dbReference>
<accession>A0A139SHZ6</accession>
<dbReference type="GO" id="GO:0097367">
    <property type="term" value="F:carbohydrate derivative binding"/>
    <property type="evidence" value="ECO:0007669"/>
    <property type="project" value="InterPro"/>
</dbReference>
<name>A0A139SHZ6_9BACT</name>
<dbReference type="PROSITE" id="PS51464">
    <property type="entry name" value="SIS"/>
    <property type="match status" value="1"/>
</dbReference>
<evidence type="ECO:0000259" key="1">
    <source>
        <dbReference type="PROSITE" id="PS51464"/>
    </source>
</evidence>
<dbReference type="EMBL" id="LSZP01000060">
    <property type="protein sequence ID" value="KXU34169.1"/>
    <property type="molecule type" value="Genomic_DNA"/>
</dbReference>
<proteinExistence type="predicted"/>